<evidence type="ECO:0000256" key="2">
    <source>
        <dbReference type="SAM" id="MobiDB-lite"/>
    </source>
</evidence>
<keyword evidence="3" id="KW-0472">Membrane</keyword>
<evidence type="ECO:0000256" key="1">
    <source>
        <dbReference type="SAM" id="Coils"/>
    </source>
</evidence>
<keyword evidence="1" id="KW-0175">Coiled coil</keyword>
<feature type="compositionally biased region" description="Basic and acidic residues" evidence="2">
    <location>
        <begin position="492"/>
        <end position="506"/>
    </location>
</feature>
<feature type="transmembrane region" description="Helical" evidence="3">
    <location>
        <begin position="12"/>
        <end position="35"/>
    </location>
</feature>
<feature type="coiled-coil region" evidence="1">
    <location>
        <begin position="187"/>
        <end position="221"/>
    </location>
</feature>
<dbReference type="PROSITE" id="PS51257">
    <property type="entry name" value="PROKAR_LIPOPROTEIN"/>
    <property type="match status" value="1"/>
</dbReference>
<keyword evidence="5" id="KW-1185">Reference proteome</keyword>
<reference evidence="5" key="1">
    <citation type="submission" date="2023-01" db="EMBL/GenBank/DDBJ databases">
        <title>Key to firefly adult light organ development and bioluminescence: homeobox transcription factors regulate luciferase expression and transportation to peroxisome.</title>
        <authorList>
            <person name="Fu X."/>
        </authorList>
    </citation>
    <scope>NUCLEOTIDE SEQUENCE [LARGE SCALE GENOMIC DNA]</scope>
</reference>
<feature type="region of interest" description="Disordered" evidence="2">
    <location>
        <begin position="435"/>
        <end position="506"/>
    </location>
</feature>
<gene>
    <name evidence="4" type="ORF">RN001_008118</name>
</gene>
<feature type="region of interest" description="Disordered" evidence="2">
    <location>
        <begin position="337"/>
        <end position="366"/>
    </location>
</feature>
<feature type="region of interest" description="Disordered" evidence="2">
    <location>
        <begin position="74"/>
        <end position="95"/>
    </location>
</feature>
<dbReference type="Proteomes" id="UP001353858">
    <property type="component" value="Unassembled WGS sequence"/>
</dbReference>
<keyword evidence="3" id="KW-0812">Transmembrane</keyword>
<dbReference type="GO" id="GO:0000139">
    <property type="term" value="C:Golgi membrane"/>
    <property type="evidence" value="ECO:0007669"/>
    <property type="project" value="InterPro"/>
</dbReference>
<dbReference type="PANTHER" id="PTHR22909">
    <property type="entry name" value="GOLGI INTEGRAL MEMBRANE PROTEIN 4"/>
    <property type="match status" value="1"/>
</dbReference>
<dbReference type="PANTHER" id="PTHR22909:SF24">
    <property type="entry name" value="GOLGI INTEGRAL MEMBRANE PROTEIN 4-RELATED"/>
    <property type="match status" value="1"/>
</dbReference>
<evidence type="ECO:0000313" key="5">
    <source>
        <dbReference type="Proteomes" id="UP001353858"/>
    </source>
</evidence>
<sequence>MTTSRVVRGSKGRILLGIFVIVSITIIIACFNNILTQLSDTRKNYEQCHQQQENLSTQLQVIFDYKQRLEKSLKTEKAEHQQSKHDFETKLEEEQTRHEKTINEVNLKFSSLQQHYNLLQTEYDDFKEESSKIQRQQLSEANDLQSKLKELQGQLKQSMNEKDKSFEHLKSQYLQIQVEKDNLLKQIQGTQDGNDQTESNINHLKKENFQLQREIDELKKKLSNKGLSETANEETQKEDTKKGQEPSEIDTKNGQDQLVAPKLENDNINYNHVLPLPNKLQASQQKSSTISSDVLPKASLDVQPINVPNITSSSLKINPSPSSQIANLDKKLPLPYSQRKLPEGVPPVLDARSGDDKVHKMDGEEKDVRDDVNNALPNRYRSNIILNEMAKESKLIEAEKLEKKVDAVDKENNALEVFDSPVNNIDGFGLDEAHADAKRPQKSGKQIPVEGVKSHNGQPHKAYDGQDNAEYDKEVPNDMQLEEEAEDEDLDYNDHIARQKDPAVRN</sequence>
<evidence type="ECO:0000313" key="4">
    <source>
        <dbReference type="EMBL" id="KAK4879972.1"/>
    </source>
</evidence>
<dbReference type="AlphaFoldDB" id="A0AAN7P9A5"/>
<feature type="compositionally biased region" description="Basic and acidic residues" evidence="2">
    <location>
        <begin position="234"/>
        <end position="253"/>
    </location>
</feature>
<name>A0AAN7P9A5_9COLE</name>
<feature type="compositionally biased region" description="Basic and acidic residues" evidence="2">
    <location>
        <begin position="352"/>
        <end position="366"/>
    </location>
</feature>
<dbReference type="InterPro" id="IPR042336">
    <property type="entry name" value="GOLIM4"/>
</dbReference>
<evidence type="ECO:0000256" key="3">
    <source>
        <dbReference type="SAM" id="Phobius"/>
    </source>
</evidence>
<organism evidence="4 5">
    <name type="scientific">Aquatica leii</name>
    <dbReference type="NCBI Taxonomy" id="1421715"/>
    <lineage>
        <taxon>Eukaryota</taxon>
        <taxon>Metazoa</taxon>
        <taxon>Ecdysozoa</taxon>
        <taxon>Arthropoda</taxon>
        <taxon>Hexapoda</taxon>
        <taxon>Insecta</taxon>
        <taxon>Pterygota</taxon>
        <taxon>Neoptera</taxon>
        <taxon>Endopterygota</taxon>
        <taxon>Coleoptera</taxon>
        <taxon>Polyphaga</taxon>
        <taxon>Elateriformia</taxon>
        <taxon>Elateroidea</taxon>
        <taxon>Lampyridae</taxon>
        <taxon>Luciolinae</taxon>
        <taxon>Aquatica</taxon>
    </lineage>
</organism>
<proteinExistence type="predicted"/>
<feature type="region of interest" description="Disordered" evidence="2">
    <location>
        <begin position="222"/>
        <end position="255"/>
    </location>
</feature>
<protein>
    <recommendedName>
        <fullName evidence="6">Golgi integral membrane protein 4</fullName>
    </recommendedName>
</protein>
<dbReference type="EMBL" id="JARPUR010000003">
    <property type="protein sequence ID" value="KAK4879972.1"/>
    <property type="molecule type" value="Genomic_DNA"/>
</dbReference>
<keyword evidence="3" id="KW-1133">Transmembrane helix</keyword>
<feature type="compositionally biased region" description="Acidic residues" evidence="2">
    <location>
        <begin position="480"/>
        <end position="491"/>
    </location>
</feature>
<comment type="caution">
    <text evidence="4">The sequence shown here is derived from an EMBL/GenBank/DDBJ whole genome shotgun (WGS) entry which is preliminary data.</text>
</comment>
<feature type="coiled-coil region" evidence="1">
    <location>
        <begin position="391"/>
        <end position="418"/>
    </location>
</feature>
<evidence type="ECO:0008006" key="6">
    <source>
        <dbReference type="Google" id="ProtNLM"/>
    </source>
</evidence>
<accession>A0AAN7P9A5</accession>